<protein>
    <submittedName>
        <fullName evidence="6">Voltage-gated chloride channel protein</fullName>
    </submittedName>
</protein>
<evidence type="ECO:0000256" key="4">
    <source>
        <dbReference type="ARBA" id="ARBA00023136"/>
    </source>
</evidence>
<keyword evidence="4 5" id="KW-0472">Membrane</keyword>
<accession>A0A919S152</accession>
<evidence type="ECO:0000313" key="6">
    <source>
        <dbReference type="EMBL" id="GIM29381.1"/>
    </source>
</evidence>
<name>A0A919S152_9CLOT</name>
<evidence type="ECO:0000256" key="5">
    <source>
        <dbReference type="SAM" id="Phobius"/>
    </source>
</evidence>
<dbReference type="Gene3D" id="1.10.3080.10">
    <property type="entry name" value="Clc chloride channel"/>
    <property type="match status" value="1"/>
</dbReference>
<sequence length="436" mass="47755">MKKRLAAVYEQDFAIISGILFSLKWIILASFVAIPMGLLGAFFLNSLDYVTDYRTTNSNIIFFLPLGGALISFLYVKLGKNSRKGTNLILEQIEYGDEKEEKIPSRLAPLTLISTITTHLLGGSVGREGTAVQMGGSVADTISRLLKLNKSDRKTLLLCGISSGFGAVFGTPLAGTIFAMEVISIGKMHSYAIFPCFVSAFLAEQVTNAIGVAHTHYEMTNIPEMSLFLVIKIIAASIVFGLCSILFSKMIHFFRYIFDKITSNAPLKSFIGGIIVIALVYIFNTRDYLGLGIPIIKKALEEPLEWWTFFLKLLFTTITLGAGFQGGEVTPLFFIGATLGNALGQLLNVSPLFIASLGFVAVFSGATNTPLACFIMGIELFHGKGVIFLFIACIVSYLFSGHHGIYGSQHIHKPKYPWVKVSKYATISNIRKKQIC</sequence>
<dbReference type="GO" id="GO:0016020">
    <property type="term" value="C:membrane"/>
    <property type="evidence" value="ECO:0007669"/>
    <property type="project" value="UniProtKB-SubCell"/>
</dbReference>
<dbReference type="PRINTS" id="PR00762">
    <property type="entry name" value="CLCHANNEL"/>
</dbReference>
<dbReference type="GO" id="GO:0015108">
    <property type="term" value="F:chloride transmembrane transporter activity"/>
    <property type="evidence" value="ECO:0007669"/>
    <property type="project" value="InterPro"/>
</dbReference>
<dbReference type="AlphaFoldDB" id="A0A919S152"/>
<keyword evidence="2 5" id="KW-0812">Transmembrane</keyword>
<dbReference type="CDD" id="cd03682">
    <property type="entry name" value="ClC_sycA_like"/>
    <property type="match status" value="1"/>
</dbReference>
<gene>
    <name evidence="6" type="ORF">CPJCM30710_20470</name>
</gene>
<feature type="transmembrane region" description="Helical" evidence="5">
    <location>
        <begin position="267"/>
        <end position="283"/>
    </location>
</feature>
<comment type="subcellular location">
    <subcellularLocation>
        <location evidence="1">Membrane</location>
        <topology evidence="1">Multi-pass membrane protein</topology>
    </subcellularLocation>
</comment>
<evidence type="ECO:0000256" key="3">
    <source>
        <dbReference type="ARBA" id="ARBA00022989"/>
    </source>
</evidence>
<keyword evidence="3 5" id="KW-1133">Transmembrane helix</keyword>
<comment type="caution">
    <text evidence="6">The sequence shown here is derived from an EMBL/GenBank/DDBJ whole genome shotgun (WGS) entry which is preliminary data.</text>
</comment>
<feature type="transmembrane region" description="Helical" evidence="5">
    <location>
        <begin position="225"/>
        <end position="247"/>
    </location>
</feature>
<dbReference type="RefSeq" id="WP_212904078.1">
    <property type="nucleotide sequence ID" value="NZ_BOPZ01000016.1"/>
</dbReference>
<dbReference type="InterPro" id="IPR050368">
    <property type="entry name" value="ClC-type_chloride_channel"/>
</dbReference>
<keyword evidence="7" id="KW-1185">Reference proteome</keyword>
<organism evidence="6 7">
    <name type="scientific">Clostridium polyendosporum</name>
    <dbReference type="NCBI Taxonomy" id="69208"/>
    <lineage>
        <taxon>Bacteria</taxon>
        <taxon>Bacillati</taxon>
        <taxon>Bacillota</taxon>
        <taxon>Clostridia</taxon>
        <taxon>Eubacteriales</taxon>
        <taxon>Clostridiaceae</taxon>
        <taxon>Clostridium</taxon>
    </lineage>
</organism>
<dbReference type="EMBL" id="BOPZ01000016">
    <property type="protein sequence ID" value="GIM29381.1"/>
    <property type="molecule type" value="Genomic_DNA"/>
</dbReference>
<dbReference type="Proteomes" id="UP000679179">
    <property type="component" value="Unassembled WGS sequence"/>
</dbReference>
<evidence type="ECO:0000313" key="7">
    <source>
        <dbReference type="Proteomes" id="UP000679179"/>
    </source>
</evidence>
<feature type="transmembrane region" description="Helical" evidence="5">
    <location>
        <begin position="352"/>
        <end position="374"/>
    </location>
</feature>
<proteinExistence type="predicted"/>
<evidence type="ECO:0000256" key="1">
    <source>
        <dbReference type="ARBA" id="ARBA00004141"/>
    </source>
</evidence>
<feature type="transmembrane region" description="Helical" evidence="5">
    <location>
        <begin position="56"/>
        <end position="76"/>
    </location>
</feature>
<evidence type="ECO:0000256" key="2">
    <source>
        <dbReference type="ARBA" id="ARBA00022692"/>
    </source>
</evidence>
<feature type="transmembrane region" description="Helical" evidence="5">
    <location>
        <begin position="386"/>
        <end position="406"/>
    </location>
</feature>
<dbReference type="SUPFAM" id="SSF81340">
    <property type="entry name" value="Clc chloride channel"/>
    <property type="match status" value="1"/>
</dbReference>
<reference evidence="6" key="1">
    <citation type="submission" date="2021-03" db="EMBL/GenBank/DDBJ databases">
        <title>Taxonomic study of Clostridium polyendosporum from meadow-gley soil under rice.</title>
        <authorList>
            <person name="Kobayashi H."/>
            <person name="Tanizawa Y."/>
            <person name="Yagura M."/>
        </authorList>
    </citation>
    <scope>NUCLEOTIDE SEQUENCE</scope>
    <source>
        <strain evidence="6">JCM 30710</strain>
    </source>
</reference>
<dbReference type="PANTHER" id="PTHR43427:SF12">
    <property type="entry name" value="CHLORIDE TRANSPORTER"/>
    <property type="match status" value="1"/>
</dbReference>
<feature type="transmembrane region" description="Helical" evidence="5">
    <location>
        <begin position="156"/>
        <end position="180"/>
    </location>
</feature>
<dbReference type="InterPro" id="IPR001807">
    <property type="entry name" value="ClC"/>
</dbReference>
<dbReference type="PANTHER" id="PTHR43427">
    <property type="entry name" value="CHLORIDE CHANNEL PROTEIN CLC-E"/>
    <property type="match status" value="1"/>
</dbReference>
<feature type="transmembrane region" description="Helical" evidence="5">
    <location>
        <begin position="21"/>
        <end position="44"/>
    </location>
</feature>
<dbReference type="InterPro" id="IPR014743">
    <property type="entry name" value="Cl-channel_core"/>
</dbReference>
<dbReference type="Pfam" id="PF00654">
    <property type="entry name" value="Voltage_CLC"/>
    <property type="match status" value="1"/>
</dbReference>